<dbReference type="Proteomes" id="UP000295611">
    <property type="component" value="Unassembled WGS sequence"/>
</dbReference>
<evidence type="ECO:0000313" key="2">
    <source>
        <dbReference type="Proteomes" id="UP000295611"/>
    </source>
</evidence>
<dbReference type="AlphaFoldDB" id="A0A4R7BB40"/>
<keyword evidence="2" id="KW-1185">Reference proteome</keyword>
<comment type="caution">
    <text evidence="1">The sequence shown here is derived from an EMBL/GenBank/DDBJ whole genome shotgun (WGS) entry which is preliminary data.</text>
</comment>
<gene>
    <name evidence="1" type="ORF">DFP86_102278</name>
</gene>
<dbReference type="RefSeq" id="WP_133678588.1">
    <property type="nucleotide sequence ID" value="NZ_SNZP01000002.1"/>
</dbReference>
<dbReference type="EMBL" id="SNZP01000002">
    <property type="protein sequence ID" value="TDR82164.1"/>
    <property type="molecule type" value="Genomic_DNA"/>
</dbReference>
<protein>
    <submittedName>
        <fullName evidence="1">Uncharacterized protein</fullName>
    </submittedName>
</protein>
<sequence length="149" mass="16541">MNTPVYGAEALVRAALEEAASSCEMHAMVRGDRREKFIAERDAERIRAIAPDAIIAKVMPVDPVAHLAECHAFRVSPDGQDAEGHDWLEVAEPDNKEAFAVYAAPVLPGYDEVRELAEFEKWVQGSGFEKFHESMFAAWQARAALREGK</sequence>
<name>A0A4R7BB40_9NEIS</name>
<reference evidence="1 2" key="1">
    <citation type="submission" date="2019-03" db="EMBL/GenBank/DDBJ databases">
        <title>Genomic Encyclopedia of Type Strains, Phase III (KMG-III): the genomes of soil and plant-associated and newly described type strains.</title>
        <authorList>
            <person name="Whitman W."/>
        </authorList>
    </citation>
    <scope>NUCLEOTIDE SEQUENCE [LARGE SCALE GENOMIC DNA]</scope>
    <source>
        <strain evidence="1 2">CECT 8976</strain>
    </source>
</reference>
<evidence type="ECO:0000313" key="1">
    <source>
        <dbReference type="EMBL" id="TDR82164.1"/>
    </source>
</evidence>
<organism evidence="1 2">
    <name type="scientific">Paludibacterium purpuratum</name>
    <dbReference type="NCBI Taxonomy" id="1144873"/>
    <lineage>
        <taxon>Bacteria</taxon>
        <taxon>Pseudomonadati</taxon>
        <taxon>Pseudomonadota</taxon>
        <taxon>Betaproteobacteria</taxon>
        <taxon>Neisseriales</taxon>
        <taxon>Chromobacteriaceae</taxon>
        <taxon>Paludibacterium</taxon>
    </lineage>
</organism>
<accession>A0A4R7BB40</accession>
<proteinExistence type="predicted"/>